<evidence type="ECO:0000313" key="2">
    <source>
        <dbReference type="EMBL" id="RON18124.1"/>
    </source>
</evidence>
<protein>
    <recommendedName>
        <fullName evidence="4">DUF2165 domain-containing protein</fullName>
    </recommendedName>
</protein>
<dbReference type="InterPro" id="IPR018681">
    <property type="entry name" value="DUF2165_transmembrane"/>
</dbReference>
<accession>A0A423HY25</accession>
<feature type="transmembrane region" description="Helical" evidence="1">
    <location>
        <begin position="72"/>
        <end position="92"/>
    </location>
</feature>
<dbReference type="AlphaFoldDB" id="A0A423HY25"/>
<comment type="caution">
    <text evidence="2">The sequence shown here is derived from an EMBL/GenBank/DDBJ whole genome shotgun (WGS) entry which is preliminary data.</text>
</comment>
<evidence type="ECO:0008006" key="4">
    <source>
        <dbReference type="Google" id="ProtNLM"/>
    </source>
</evidence>
<feature type="transmembrane region" description="Helical" evidence="1">
    <location>
        <begin position="148"/>
        <end position="165"/>
    </location>
</feature>
<organism evidence="2 3">
    <name type="scientific">Pseudomonas brassicacearum</name>
    <dbReference type="NCBI Taxonomy" id="930166"/>
    <lineage>
        <taxon>Bacteria</taxon>
        <taxon>Pseudomonadati</taxon>
        <taxon>Pseudomonadota</taxon>
        <taxon>Gammaproteobacteria</taxon>
        <taxon>Pseudomonadales</taxon>
        <taxon>Pseudomonadaceae</taxon>
        <taxon>Pseudomonas</taxon>
    </lineage>
</organism>
<name>A0A423HY25_9PSED</name>
<reference evidence="2 3" key="1">
    <citation type="submission" date="2016-10" db="EMBL/GenBank/DDBJ databases">
        <title>Comparative genome analysis of multiple Pseudomonas spp. focuses on biocontrol and plant growth promoting traits.</title>
        <authorList>
            <person name="Tao X.-Y."/>
            <person name="Taylor C.G."/>
        </authorList>
    </citation>
    <scope>NUCLEOTIDE SEQUENCE [LARGE SCALE GENOMIC DNA]</scope>
    <source>
        <strain evidence="2 3">38D7</strain>
    </source>
</reference>
<proteinExistence type="predicted"/>
<sequence length="169" mass="19810">MHTLKTAQLIRYSKVILMTYISLFGLLVMYGNFTDYATNYEYVGHVLSMDTTQKSENTSYRAITSPLLHHRIYWLIITLEVTYTVFCLMGTYHLLRNINATAKAFHEAKKCSIIGLMIGLFIYYVCLQVVGVEWFNMDKSQTWNAKDWARHIVDFMLPLLIYITLKIER</sequence>
<dbReference type="EMBL" id="MOBK01000009">
    <property type="protein sequence ID" value="RON18124.1"/>
    <property type="molecule type" value="Genomic_DNA"/>
</dbReference>
<dbReference type="Proteomes" id="UP000285636">
    <property type="component" value="Unassembled WGS sequence"/>
</dbReference>
<gene>
    <name evidence="2" type="ORF">BK660_22845</name>
</gene>
<dbReference type="RefSeq" id="WP_123435367.1">
    <property type="nucleotide sequence ID" value="NZ_MOBK01000009.1"/>
</dbReference>
<keyword evidence="1" id="KW-0472">Membrane</keyword>
<keyword evidence="1" id="KW-0812">Transmembrane</keyword>
<feature type="transmembrane region" description="Helical" evidence="1">
    <location>
        <begin position="12"/>
        <end position="33"/>
    </location>
</feature>
<evidence type="ECO:0000256" key="1">
    <source>
        <dbReference type="SAM" id="Phobius"/>
    </source>
</evidence>
<keyword evidence="1" id="KW-1133">Transmembrane helix</keyword>
<feature type="transmembrane region" description="Helical" evidence="1">
    <location>
        <begin position="113"/>
        <end position="136"/>
    </location>
</feature>
<evidence type="ECO:0000313" key="3">
    <source>
        <dbReference type="Proteomes" id="UP000285636"/>
    </source>
</evidence>
<dbReference type="Pfam" id="PF09933">
    <property type="entry name" value="DUF2165"/>
    <property type="match status" value="1"/>
</dbReference>